<feature type="region of interest" description="Disordered" evidence="4">
    <location>
        <begin position="554"/>
        <end position="640"/>
    </location>
</feature>
<reference evidence="5" key="1">
    <citation type="submission" date="2020-02" db="EMBL/GenBank/DDBJ databases">
        <authorList>
            <person name="Palmer J.M."/>
        </authorList>
    </citation>
    <scope>NUCLEOTIDE SEQUENCE</scope>
    <source>
        <strain evidence="5">EPUS1.4</strain>
        <tissue evidence="5">Thallus</tissue>
    </source>
</reference>
<keyword evidence="2" id="KW-0804">Transcription</keyword>
<accession>A0A8H7AIX0</accession>
<feature type="region of interest" description="Disordered" evidence="4">
    <location>
        <begin position="342"/>
        <end position="389"/>
    </location>
</feature>
<evidence type="ECO:0000256" key="2">
    <source>
        <dbReference type="ARBA" id="ARBA00023163"/>
    </source>
</evidence>
<dbReference type="EMBL" id="JAACFV010000097">
    <property type="protein sequence ID" value="KAF7505970.1"/>
    <property type="molecule type" value="Genomic_DNA"/>
</dbReference>
<keyword evidence="3" id="KW-0539">Nucleus</keyword>
<feature type="compositionally biased region" description="Low complexity" evidence="4">
    <location>
        <begin position="18"/>
        <end position="36"/>
    </location>
</feature>
<feature type="region of interest" description="Disordered" evidence="4">
    <location>
        <begin position="465"/>
        <end position="542"/>
    </location>
</feature>
<dbReference type="CDD" id="cd00067">
    <property type="entry name" value="GAL4"/>
    <property type="match status" value="1"/>
</dbReference>
<feature type="compositionally biased region" description="Basic and acidic residues" evidence="4">
    <location>
        <begin position="479"/>
        <end position="489"/>
    </location>
</feature>
<sequence length="675" mass="73820">METTSTMTEEVSHKRPRSLSGDLGGPPSKSSKPQSSHLQINYLARQYNQNIPLVNVDDNLPSILRLIGDYDGVLHRHESLAGNLGACPLGPILIKRFERLFDGPPRILKSHGKDPSVTWLDVVDFARNKPEQFNLEKMRNGVRVCQFYTKQCRVEISEEDYVLIASGMPQKLIPPQPIQEDEEKELGALEILEKNLSQIVQMADQVSGRARQLNHRLKNRKAAIISRREAEEGRREHPRSDSPITLSELINGTSTRVNGNPAASQSPPMGFTAVNTRQSAPAETVSDTPAKASTEPLFSRANTENVTVLNGASIKGISQEQRVELIKSFLVNADIQARDDDLNRQSSLGTTRSATMQNAPQTRSESASQSSLYTPNHSAVPIPSTPAALLPHLKPTQIERDDGGPYKAEMVNRMESLHRGERILPPCDRCRRLHMDCLKNLTACMGCTKKHAKCSWKDVREEELRTNRSAMRTASPSPEHGDARSDHVESATPDASASSHRSPVSALQSTVQEQPPPSSTSRRELDLLPPPSSLAPALTTSNASPSVYVSVEQKSEVVPTPPPPPPPPPRILSAPRIATPDYSTHTPKTASKTTSTIGQQLQDAANGLAAAHRSVFTPQKQHRNQSVERDDDDDEDGGDRLVALADQMHGHLVAACEIAGTTPEDSWPSTSGARS</sequence>
<evidence type="ECO:0000256" key="1">
    <source>
        <dbReference type="ARBA" id="ARBA00023015"/>
    </source>
</evidence>
<dbReference type="GO" id="GO:0000981">
    <property type="term" value="F:DNA-binding transcription factor activity, RNA polymerase II-specific"/>
    <property type="evidence" value="ECO:0007669"/>
    <property type="project" value="InterPro"/>
</dbReference>
<evidence type="ECO:0008006" key="7">
    <source>
        <dbReference type="Google" id="ProtNLM"/>
    </source>
</evidence>
<gene>
    <name evidence="5" type="ORF">GJ744_012412</name>
</gene>
<proteinExistence type="predicted"/>
<feature type="compositionally biased region" description="Polar residues" evidence="4">
    <location>
        <begin position="493"/>
        <end position="513"/>
    </location>
</feature>
<dbReference type="InterPro" id="IPR001138">
    <property type="entry name" value="Zn2Cys6_DnaBD"/>
</dbReference>
<evidence type="ECO:0000256" key="3">
    <source>
        <dbReference type="ARBA" id="ARBA00023242"/>
    </source>
</evidence>
<keyword evidence="1" id="KW-0805">Transcription regulation</keyword>
<protein>
    <recommendedName>
        <fullName evidence="7">Zn(2)-C6 fungal-type domain-containing protein</fullName>
    </recommendedName>
</protein>
<feature type="region of interest" description="Disordered" evidence="4">
    <location>
        <begin position="1"/>
        <end position="36"/>
    </location>
</feature>
<feature type="compositionally biased region" description="Polar residues" evidence="4">
    <location>
        <begin position="344"/>
        <end position="377"/>
    </location>
</feature>
<dbReference type="Proteomes" id="UP000606974">
    <property type="component" value="Unassembled WGS sequence"/>
</dbReference>
<comment type="caution">
    <text evidence="5">The sequence shown here is derived from an EMBL/GenBank/DDBJ whole genome shotgun (WGS) entry which is preliminary data.</text>
</comment>
<organism evidence="5 6">
    <name type="scientific">Endocarpon pusillum</name>
    <dbReference type="NCBI Taxonomy" id="364733"/>
    <lineage>
        <taxon>Eukaryota</taxon>
        <taxon>Fungi</taxon>
        <taxon>Dikarya</taxon>
        <taxon>Ascomycota</taxon>
        <taxon>Pezizomycotina</taxon>
        <taxon>Eurotiomycetes</taxon>
        <taxon>Chaetothyriomycetidae</taxon>
        <taxon>Verrucariales</taxon>
        <taxon>Verrucariaceae</taxon>
        <taxon>Endocarpon</taxon>
    </lineage>
</organism>
<feature type="compositionally biased region" description="Pro residues" evidence="4">
    <location>
        <begin position="559"/>
        <end position="570"/>
    </location>
</feature>
<evidence type="ECO:0000313" key="6">
    <source>
        <dbReference type="Proteomes" id="UP000606974"/>
    </source>
</evidence>
<evidence type="ECO:0000313" key="5">
    <source>
        <dbReference type="EMBL" id="KAF7505970.1"/>
    </source>
</evidence>
<feature type="compositionally biased region" description="Polar residues" evidence="4">
    <location>
        <begin position="581"/>
        <end position="603"/>
    </location>
</feature>
<dbReference type="GO" id="GO:0008270">
    <property type="term" value="F:zinc ion binding"/>
    <property type="evidence" value="ECO:0007669"/>
    <property type="project" value="InterPro"/>
</dbReference>
<name>A0A8H7AIX0_9EURO</name>
<feature type="compositionally biased region" description="Basic and acidic residues" evidence="4">
    <location>
        <begin position="226"/>
        <end position="240"/>
    </location>
</feature>
<keyword evidence="6" id="KW-1185">Reference proteome</keyword>
<evidence type="ECO:0000256" key="4">
    <source>
        <dbReference type="SAM" id="MobiDB-lite"/>
    </source>
</evidence>
<feature type="region of interest" description="Disordered" evidence="4">
    <location>
        <begin position="226"/>
        <end position="246"/>
    </location>
</feature>
<feature type="compositionally biased region" description="Polar residues" evidence="4">
    <location>
        <begin position="467"/>
        <end position="476"/>
    </location>
</feature>
<dbReference type="OrthoDB" id="5422841at2759"/>
<dbReference type="AlphaFoldDB" id="A0A8H7AIX0"/>